<protein>
    <submittedName>
        <fullName evidence="2">Uncharacterized protein</fullName>
    </submittedName>
</protein>
<dbReference type="InterPro" id="IPR009072">
    <property type="entry name" value="Histone-fold"/>
</dbReference>
<dbReference type="Proteomes" id="UP001178507">
    <property type="component" value="Unassembled WGS sequence"/>
</dbReference>
<name>A0AA36I449_9DINO</name>
<sequence>MDAPLAYTQEQEGCDRQAKRMRTSKHREVENFLTMEGNALSTKPPPAPAGQQLKVWSVQQVWQAARGEKPEEARSACSCVHASAWAPAVQQALQRISTRPGYRYVSQMGVSAEAADVLDKRMDAWAVDVLDKARNLAQHRRAVQISAADLALALRL</sequence>
<dbReference type="GO" id="GO:0046982">
    <property type="term" value="F:protein heterodimerization activity"/>
    <property type="evidence" value="ECO:0007669"/>
    <property type="project" value="InterPro"/>
</dbReference>
<evidence type="ECO:0000256" key="1">
    <source>
        <dbReference type="SAM" id="MobiDB-lite"/>
    </source>
</evidence>
<evidence type="ECO:0000313" key="3">
    <source>
        <dbReference type="Proteomes" id="UP001178507"/>
    </source>
</evidence>
<organism evidence="2 3">
    <name type="scientific">Effrenium voratum</name>
    <dbReference type="NCBI Taxonomy" id="2562239"/>
    <lineage>
        <taxon>Eukaryota</taxon>
        <taxon>Sar</taxon>
        <taxon>Alveolata</taxon>
        <taxon>Dinophyceae</taxon>
        <taxon>Suessiales</taxon>
        <taxon>Symbiodiniaceae</taxon>
        <taxon>Effrenium</taxon>
    </lineage>
</organism>
<dbReference type="EMBL" id="CAUJNA010000737">
    <property type="protein sequence ID" value="CAJ1380682.1"/>
    <property type="molecule type" value="Genomic_DNA"/>
</dbReference>
<evidence type="ECO:0000313" key="2">
    <source>
        <dbReference type="EMBL" id="CAJ1380682.1"/>
    </source>
</evidence>
<gene>
    <name evidence="2" type="ORF">EVOR1521_LOCUS8570</name>
</gene>
<feature type="region of interest" description="Disordered" evidence="1">
    <location>
        <begin position="1"/>
        <end position="24"/>
    </location>
</feature>
<reference evidence="2" key="1">
    <citation type="submission" date="2023-08" db="EMBL/GenBank/DDBJ databases">
        <authorList>
            <person name="Chen Y."/>
            <person name="Shah S."/>
            <person name="Dougan E. K."/>
            <person name="Thang M."/>
            <person name="Chan C."/>
        </authorList>
    </citation>
    <scope>NUCLEOTIDE SEQUENCE</scope>
</reference>
<proteinExistence type="predicted"/>
<accession>A0AA36I449</accession>
<comment type="caution">
    <text evidence="2">The sequence shown here is derived from an EMBL/GenBank/DDBJ whole genome shotgun (WGS) entry which is preliminary data.</text>
</comment>
<keyword evidence="3" id="KW-1185">Reference proteome</keyword>
<dbReference type="AlphaFoldDB" id="A0AA36I449"/>
<dbReference type="SUPFAM" id="SSF47113">
    <property type="entry name" value="Histone-fold"/>
    <property type="match status" value="1"/>
</dbReference>